<dbReference type="AlphaFoldDB" id="A0A4Q9DLQ4"/>
<organism evidence="1 2">
    <name type="scientific">Paenibacillus thalictri</name>
    <dbReference type="NCBI Taxonomy" id="2527873"/>
    <lineage>
        <taxon>Bacteria</taxon>
        <taxon>Bacillati</taxon>
        <taxon>Bacillota</taxon>
        <taxon>Bacilli</taxon>
        <taxon>Bacillales</taxon>
        <taxon>Paenibacillaceae</taxon>
        <taxon>Paenibacillus</taxon>
    </lineage>
</organism>
<proteinExistence type="predicted"/>
<accession>A0A4Q9DLQ4</accession>
<dbReference type="Proteomes" id="UP000293142">
    <property type="component" value="Unassembled WGS sequence"/>
</dbReference>
<dbReference type="OrthoDB" id="2598907at2"/>
<sequence>MQPSLEMLIVGATFAGIGASLSMDRSFAIVERTTLVGHEFINSYRTGSDWKSVPEFPPTLELQKEFEEKRLLTLEGRVHLGGMAPIVFKQLLQSGKSGSVRFMTEVVGIARRADGYDVTLFDAGGIRTVWTNRIVDTTSDCRSLPGRFPVKEKAVCAVLHNTNASVNAEANAATSIVTGFNAGAEKPGLSIPKEFADRISPGAFASEAYLRLPIAPEADWAEARHTLNRFWADRPAELQDWTIAAVADEFAAVPARSCEELDNGWLWMPSAAFENPLSAMDAGYAFGKKEVISS</sequence>
<evidence type="ECO:0000313" key="2">
    <source>
        <dbReference type="Proteomes" id="UP000293142"/>
    </source>
</evidence>
<protein>
    <submittedName>
        <fullName evidence="1">Uncharacterized protein</fullName>
    </submittedName>
</protein>
<reference evidence="1 2" key="1">
    <citation type="submission" date="2019-02" db="EMBL/GenBank/DDBJ databases">
        <title>Paenibacillus sp. nov., isolated from surface-sterilized tissue of Thalictrum simplex L.</title>
        <authorList>
            <person name="Tuo L."/>
        </authorList>
    </citation>
    <scope>NUCLEOTIDE SEQUENCE [LARGE SCALE GENOMIC DNA]</scope>
    <source>
        <strain evidence="1 2">N2SHLJ1</strain>
    </source>
</reference>
<gene>
    <name evidence="1" type="ORF">EYB31_25810</name>
</gene>
<dbReference type="RefSeq" id="WP_131016328.1">
    <property type="nucleotide sequence ID" value="NZ_SIRE01000020.1"/>
</dbReference>
<evidence type="ECO:0000313" key="1">
    <source>
        <dbReference type="EMBL" id="TBL73922.1"/>
    </source>
</evidence>
<name>A0A4Q9DLQ4_9BACL</name>
<keyword evidence="2" id="KW-1185">Reference proteome</keyword>
<dbReference type="EMBL" id="SIRE01000020">
    <property type="protein sequence ID" value="TBL73922.1"/>
    <property type="molecule type" value="Genomic_DNA"/>
</dbReference>
<comment type="caution">
    <text evidence="1">The sequence shown here is derived from an EMBL/GenBank/DDBJ whole genome shotgun (WGS) entry which is preliminary data.</text>
</comment>